<name>A0A8S3U496_MYTED</name>
<accession>A0A8S3U496</accession>
<protein>
    <submittedName>
        <fullName evidence="2">Uncharacterized protein</fullName>
    </submittedName>
</protein>
<keyword evidence="1" id="KW-1133">Transmembrane helix</keyword>
<dbReference type="AlphaFoldDB" id="A0A8S3U496"/>
<keyword evidence="3" id="KW-1185">Reference proteome</keyword>
<dbReference type="EMBL" id="CAJPWZ010002387">
    <property type="protein sequence ID" value="CAG2237366.1"/>
    <property type="molecule type" value="Genomic_DNA"/>
</dbReference>
<evidence type="ECO:0000256" key="1">
    <source>
        <dbReference type="SAM" id="Phobius"/>
    </source>
</evidence>
<dbReference type="Proteomes" id="UP000683360">
    <property type="component" value="Unassembled WGS sequence"/>
</dbReference>
<keyword evidence="1" id="KW-0472">Membrane</keyword>
<gene>
    <name evidence="2" type="ORF">MEDL_49819</name>
</gene>
<evidence type="ECO:0000313" key="3">
    <source>
        <dbReference type="Proteomes" id="UP000683360"/>
    </source>
</evidence>
<proteinExistence type="predicted"/>
<feature type="transmembrane region" description="Helical" evidence="1">
    <location>
        <begin position="12"/>
        <end position="29"/>
    </location>
</feature>
<sequence length="266" mass="31042">MELNNISATRIFLVKTATCFAFLLTRVFIPTFRTSLNQKKIQRDKLAVFKSEKQFSSRVEDFFHSSDDLLILQCLYSSDGQHILLAKVIVEKYLRELKRQKDTPDHIEKKVCIVIHLERFQSCDVPLNFLSGWNLFFLDTITKPESNLPLFYNNTKLQIVKTKDLKNVINESLFWALSRIQFTSKQNSLVNLEEVLSSIHSCDFAIEVIKELIIEYIQSTYLMTGNWCICVAKDSQELLNSATYINALEKTFKTSLNRHWRCTYTN</sequence>
<comment type="caution">
    <text evidence="2">The sequence shown here is derived from an EMBL/GenBank/DDBJ whole genome shotgun (WGS) entry which is preliminary data.</text>
</comment>
<dbReference type="OrthoDB" id="2423195at2759"/>
<evidence type="ECO:0000313" key="2">
    <source>
        <dbReference type="EMBL" id="CAG2237366.1"/>
    </source>
</evidence>
<reference evidence="2" key="1">
    <citation type="submission" date="2021-03" db="EMBL/GenBank/DDBJ databases">
        <authorList>
            <person name="Bekaert M."/>
        </authorList>
    </citation>
    <scope>NUCLEOTIDE SEQUENCE</scope>
</reference>
<organism evidence="2 3">
    <name type="scientific">Mytilus edulis</name>
    <name type="common">Blue mussel</name>
    <dbReference type="NCBI Taxonomy" id="6550"/>
    <lineage>
        <taxon>Eukaryota</taxon>
        <taxon>Metazoa</taxon>
        <taxon>Spiralia</taxon>
        <taxon>Lophotrochozoa</taxon>
        <taxon>Mollusca</taxon>
        <taxon>Bivalvia</taxon>
        <taxon>Autobranchia</taxon>
        <taxon>Pteriomorphia</taxon>
        <taxon>Mytilida</taxon>
        <taxon>Mytiloidea</taxon>
        <taxon>Mytilidae</taxon>
        <taxon>Mytilinae</taxon>
        <taxon>Mytilus</taxon>
    </lineage>
</organism>
<keyword evidence="1" id="KW-0812">Transmembrane</keyword>